<feature type="chain" id="PRO_5046824417" evidence="2">
    <location>
        <begin position="22"/>
        <end position="658"/>
    </location>
</feature>
<dbReference type="InterPro" id="IPR050491">
    <property type="entry name" value="AmpC-like"/>
</dbReference>
<keyword evidence="2" id="KW-0732">Signal</keyword>
<feature type="transmembrane region" description="Helical" evidence="1">
    <location>
        <begin position="515"/>
        <end position="537"/>
    </location>
</feature>
<proteinExistence type="predicted"/>
<comment type="caution">
    <text evidence="4">The sequence shown here is derived from an EMBL/GenBank/DDBJ whole genome shotgun (WGS) entry which is preliminary data.</text>
</comment>
<feature type="signal peptide" evidence="2">
    <location>
        <begin position="1"/>
        <end position="21"/>
    </location>
</feature>
<reference evidence="4 5" key="1">
    <citation type="submission" date="2023-07" db="EMBL/GenBank/DDBJ databases">
        <title>Genomic Encyclopedia of Type Strains, Phase IV (KMG-IV): sequencing the most valuable type-strain genomes for metagenomic binning, comparative biology and taxonomic classification.</title>
        <authorList>
            <person name="Goeker M."/>
        </authorList>
    </citation>
    <scope>NUCLEOTIDE SEQUENCE [LARGE SCALE GENOMIC DNA]</scope>
    <source>
        <strain evidence="4 5">DSM 18695</strain>
    </source>
</reference>
<protein>
    <submittedName>
        <fullName evidence="4">CubicO group peptidase (Beta-lactamase class C family)</fullName>
    </submittedName>
</protein>
<evidence type="ECO:0000313" key="4">
    <source>
        <dbReference type="EMBL" id="MDQ0462669.1"/>
    </source>
</evidence>
<organism evidence="4 5">
    <name type="scientific">Caulobacter ginsengisoli</name>
    <dbReference type="NCBI Taxonomy" id="400775"/>
    <lineage>
        <taxon>Bacteria</taxon>
        <taxon>Pseudomonadati</taxon>
        <taxon>Pseudomonadota</taxon>
        <taxon>Alphaproteobacteria</taxon>
        <taxon>Caulobacterales</taxon>
        <taxon>Caulobacteraceae</taxon>
        <taxon>Caulobacter</taxon>
    </lineage>
</organism>
<sequence length="658" mass="71516">MRAITVVTGLVALALALPGLAQSRAEPAPAKTAAKAAAPAPARTLTAQDLEPWLDGMLPYALQRGDVAGAVVVVVKDGKVLLAKGYGLSDVAARTPVDAARTVFRPGSTSKLFTWTAVMQQVELGRLDLDADVNRYLDFKIPPWNGRPVTLRNLMTHTGGFEETLKGGYTFKPEDLPPFDRYMHGWIPRRVFAPGEVPAYSNYGTALAGYMVERVSGEPFDVYVERHILQPLGMNNSTFRQPLPARLKPWMSKGYSTASAPPKPFELYGASPAGALSATGEDMGHFMIAQLQDGAYGEGRILRPETARMMHSTALTILPGVNRMMLGFYETNRNGRRVIAHAGDTPLFHSVMHLYLDDGVGLFISMNSAGANGAAGAIRTALFEQFTDRYLPGPTPDGRVDPKTAAAHARLMAGEYALSRGSQSNFLSVLGLLGSTKVVDNGDGTISVTGVTGLNDQPRRWREIAPFVWRDVDGKDRLAAKVVGGKVAMFSMDELSPFMMFLPTPGLSAPSIRMLAVKLALGALVLTVLLWPVAAIVRRRYGARFALTGQDAWAYRGVRLAALLVFTAIFAWVWTFQGFIATSLPMTAKTDGWLTFAHFLSLLAFDGGLLVSLWNVWRVWRGKRGWFARTWSVALAGAFAALLWVAMAYHLVGFGLTY</sequence>
<keyword evidence="1" id="KW-1133">Transmembrane helix</keyword>
<dbReference type="RefSeq" id="WP_307345311.1">
    <property type="nucleotide sequence ID" value="NZ_JAUSVS010000001.1"/>
</dbReference>
<evidence type="ECO:0000256" key="2">
    <source>
        <dbReference type="SAM" id="SignalP"/>
    </source>
</evidence>
<dbReference type="PANTHER" id="PTHR46825:SF9">
    <property type="entry name" value="BETA-LACTAMASE-RELATED DOMAIN-CONTAINING PROTEIN"/>
    <property type="match status" value="1"/>
</dbReference>
<name>A0ABU0IKX5_9CAUL</name>
<feature type="domain" description="Beta-lactamase-related" evidence="3">
    <location>
        <begin position="63"/>
        <end position="380"/>
    </location>
</feature>
<dbReference type="Proteomes" id="UP001228905">
    <property type="component" value="Unassembled WGS sequence"/>
</dbReference>
<feature type="transmembrane region" description="Helical" evidence="1">
    <location>
        <begin position="558"/>
        <end position="580"/>
    </location>
</feature>
<dbReference type="EMBL" id="JAUSVS010000001">
    <property type="protein sequence ID" value="MDQ0462669.1"/>
    <property type="molecule type" value="Genomic_DNA"/>
</dbReference>
<dbReference type="InterPro" id="IPR001466">
    <property type="entry name" value="Beta-lactam-related"/>
</dbReference>
<keyword evidence="5" id="KW-1185">Reference proteome</keyword>
<dbReference type="Pfam" id="PF00144">
    <property type="entry name" value="Beta-lactamase"/>
    <property type="match status" value="1"/>
</dbReference>
<keyword evidence="1" id="KW-0472">Membrane</keyword>
<dbReference type="SUPFAM" id="SSF56601">
    <property type="entry name" value="beta-lactamase/transpeptidase-like"/>
    <property type="match status" value="1"/>
</dbReference>
<feature type="transmembrane region" description="Helical" evidence="1">
    <location>
        <begin position="626"/>
        <end position="652"/>
    </location>
</feature>
<dbReference type="PANTHER" id="PTHR46825">
    <property type="entry name" value="D-ALANYL-D-ALANINE-CARBOXYPEPTIDASE/ENDOPEPTIDASE AMPH"/>
    <property type="match status" value="1"/>
</dbReference>
<evidence type="ECO:0000313" key="5">
    <source>
        <dbReference type="Proteomes" id="UP001228905"/>
    </source>
</evidence>
<dbReference type="InterPro" id="IPR012338">
    <property type="entry name" value="Beta-lactam/transpept-like"/>
</dbReference>
<accession>A0ABU0IKX5</accession>
<keyword evidence="1" id="KW-0812">Transmembrane</keyword>
<evidence type="ECO:0000256" key="1">
    <source>
        <dbReference type="SAM" id="Phobius"/>
    </source>
</evidence>
<gene>
    <name evidence="4" type="ORF">QO010_000417</name>
</gene>
<feature type="transmembrane region" description="Helical" evidence="1">
    <location>
        <begin position="592"/>
        <end position="614"/>
    </location>
</feature>
<evidence type="ECO:0000259" key="3">
    <source>
        <dbReference type="Pfam" id="PF00144"/>
    </source>
</evidence>
<dbReference type="Gene3D" id="3.40.710.10">
    <property type="entry name" value="DD-peptidase/beta-lactamase superfamily"/>
    <property type="match status" value="1"/>
</dbReference>